<name>A0AAE0AJX2_9ROSI</name>
<dbReference type="Proteomes" id="UP001281410">
    <property type="component" value="Unassembled WGS sequence"/>
</dbReference>
<keyword evidence="2" id="KW-1185">Reference proteome</keyword>
<organism evidence="1 2">
    <name type="scientific">Dipteronia sinensis</name>
    <dbReference type="NCBI Taxonomy" id="43782"/>
    <lineage>
        <taxon>Eukaryota</taxon>
        <taxon>Viridiplantae</taxon>
        <taxon>Streptophyta</taxon>
        <taxon>Embryophyta</taxon>
        <taxon>Tracheophyta</taxon>
        <taxon>Spermatophyta</taxon>
        <taxon>Magnoliopsida</taxon>
        <taxon>eudicotyledons</taxon>
        <taxon>Gunneridae</taxon>
        <taxon>Pentapetalae</taxon>
        <taxon>rosids</taxon>
        <taxon>malvids</taxon>
        <taxon>Sapindales</taxon>
        <taxon>Sapindaceae</taxon>
        <taxon>Hippocastanoideae</taxon>
        <taxon>Acereae</taxon>
        <taxon>Dipteronia</taxon>
    </lineage>
</organism>
<sequence>MINKWIDRGLFPAVIESDAKSVVDIVGLGICPCADIGVVVSDITSIWSQFLISIVWVPSVAHALAKLALDVDGHFVCIESCPTVLSNPLFC</sequence>
<evidence type="ECO:0000313" key="2">
    <source>
        <dbReference type="Proteomes" id="UP001281410"/>
    </source>
</evidence>
<dbReference type="EMBL" id="JANJYJ010000004">
    <property type="protein sequence ID" value="KAK3218804.1"/>
    <property type="molecule type" value="Genomic_DNA"/>
</dbReference>
<protein>
    <submittedName>
        <fullName evidence="1">Uncharacterized protein</fullName>
    </submittedName>
</protein>
<evidence type="ECO:0000313" key="1">
    <source>
        <dbReference type="EMBL" id="KAK3218804.1"/>
    </source>
</evidence>
<comment type="caution">
    <text evidence="1">The sequence shown here is derived from an EMBL/GenBank/DDBJ whole genome shotgun (WGS) entry which is preliminary data.</text>
</comment>
<dbReference type="AlphaFoldDB" id="A0AAE0AJX2"/>
<proteinExistence type="predicted"/>
<accession>A0AAE0AJX2</accession>
<gene>
    <name evidence="1" type="ORF">Dsin_012774</name>
</gene>
<reference evidence="1" key="1">
    <citation type="journal article" date="2023" name="Plant J.">
        <title>Genome sequences and population genomics provide insights into the demographic history, inbreeding, and mutation load of two 'living fossil' tree species of Dipteronia.</title>
        <authorList>
            <person name="Feng Y."/>
            <person name="Comes H.P."/>
            <person name="Chen J."/>
            <person name="Zhu S."/>
            <person name="Lu R."/>
            <person name="Zhang X."/>
            <person name="Li P."/>
            <person name="Qiu J."/>
            <person name="Olsen K.M."/>
            <person name="Qiu Y."/>
        </authorList>
    </citation>
    <scope>NUCLEOTIDE SEQUENCE</scope>
    <source>
        <strain evidence="1">NBL</strain>
    </source>
</reference>